<reference evidence="1 2" key="1">
    <citation type="journal article" date="2015" name="Genome Biol. Evol.">
        <title>Comparative Genomics of a Bacterivorous Green Alga Reveals Evolutionary Causalities and Consequences of Phago-Mixotrophic Mode of Nutrition.</title>
        <authorList>
            <person name="Burns J.A."/>
            <person name="Paasch A."/>
            <person name="Narechania A."/>
            <person name="Kim E."/>
        </authorList>
    </citation>
    <scope>NUCLEOTIDE SEQUENCE [LARGE SCALE GENOMIC DNA]</scope>
    <source>
        <strain evidence="1 2">PLY_AMNH</strain>
    </source>
</reference>
<evidence type="ECO:0000313" key="2">
    <source>
        <dbReference type="Proteomes" id="UP001190700"/>
    </source>
</evidence>
<proteinExistence type="predicted"/>
<evidence type="ECO:0000313" key="1">
    <source>
        <dbReference type="EMBL" id="KAK3271325.1"/>
    </source>
</evidence>
<dbReference type="EMBL" id="LGRX02009843">
    <property type="protein sequence ID" value="KAK3271325.1"/>
    <property type="molecule type" value="Genomic_DNA"/>
</dbReference>
<dbReference type="AlphaFoldDB" id="A0AAE0L4F1"/>
<dbReference type="Proteomes" id="UP001190700">
    <property type="component" value="Unassembled WGS sequence"/>
</dbReference>
<comment type="caution">
    <text evidence="1">The sequence shown here is derived from an EMBL/GenBank/DDBJ whole genome shotgun (WGS) entry which is preliminary data.</text>
</comment>
<name>A0AAE0L4F1_9CHLO</name>
<organism evidence="1 2">
    <name type="scientific">Cymbomonas tetramitiformis</name>
    <dbReference type="NCBI Taxonomy" id="36881"/>
    <lineage>
        <taxon>Eukaryota</taxon>
        <taxon>Viridiplantae</taxon>
        <taxon>Chlorophyta</taxon>
        <taxon>Pyramimonadophyceae</taxon>
        <taxon>Pyramimonadales</taxon>
        <taxon>Pyramimonadaceae</taxon>
        <taxon>Cymbomonas</taxon>
    </lineage>
</organism>
<accession>A0AAE0L4F1</accession>
<keyword evidence="2" id="KW-1185">Reference proteome</keyword>
<protein>
    <submittedName>
        <fullName evidence="1">Uncharacterized protein</fullName>
    </submittedName>
</protein>
<sequence length="73" mass="8420">MQCLANPHESLSLVLTHPASSQSLLALVWTNFNKNEHSNLIFRIDFVNSRKNHCCFTQARLETYVSDEKKVRS</sequence>
<gene>
    <name evidence="1" type="ORF">CYMTET_20319</name>
</gene>